<dbReference type="PANTHER" id="PTHR38043">
    <property type="entry name" value="PROTEIN HEMX"/>
    <property type="match status" value="1"/>
</dbReference>
<sequence length="381" mass="42396">MNKQTDSQPTNPVEANDRKMDNASTTKNTTSLSAIANKSTIITGAALVIAILSCAGSTYTYWQQHSQNTYLIEQNKQLTSTLEAQQQIVQQFTSNTKNQENALNNQFDSTRTKLSTLESQTQKLQASQETVLNQIAKMNTNANQTWMLFESKQLLKQAFFRLRASDIKGASKLLEDVNETIKQRGDLSQAANKVNQRIEEALLKLQQAEQTDIASLYSQLAAIQTQIAALPVKEPRFYGANQSTEASEGRWQKLSNKLSNYVRIDFNANNKTAPILTSQGIGQLKMTLDLSIEKAQWAAISGQPSIYQNELNRVTEFLNQYFDANSTQVKAIIAKINTLKNETIIIEVPDLTDTLKAINSYLDSEIATSTPKTVNNNVGDN</sequence>
<dbReference type="Pfam" id="PF04375">
    <property type="entry name" value="HemX"/>
    <property type="match status" value="1"/>
</dbReference>
<dbReference type="RefSeq" id="WP_127161586.1">
    <property type="nucleotide sequence ID" value="NZ_CP029822.1"/>
</dbReference>
<evidence type="ECO:0000313" key="4">
    <source>
        <dbReference type="Proteomes" id="UP000273143"/>
    </source>
</evidence>
<dbReference type="AlphaFoldDB" id="A0A3Q9JH24"/>
<reference evidence="4" key="1">
    <citation type="submission" date="2018-06" db="EMBL/GenBank/DDBJ databases">
        <title>Complete genome of Pseudomonas insecticola strain QZS01.</title>
        <authorList>
            <person name="Wang J."/>
            <person name="Su Q."/>
        </authorList>
    </citation>
    <scope>NUCLEOTIDE SEQUENCE [LARGE SCALE GENOMIC DNA]</scope>
    <source>
        <strain evidence="4">QZS01</strain>
    </source>
</reference>
<evidence type="ECO:0008006" key="5">
    <source>
        <dbReference type="Google" id="ProtNLM"/>
    </source>
</evidence>
<dbReference type="EMBL" id="CP029822">
    <property type="protein sequence ID" value="AZS49369.1"/>
    <property type="molecule type" value="Genomic_DNA"/>
</dbReference>
<dbReference type="PANTHER" id="PTHR38043:SF1">
    <property type="entry name" value="PROTEIN HEMX"/>
    <property type="match status" value="1"/>
</dbReference>
<keyword evidence="2" id="KW-0472">Membrane</keyword>
<dbReference type="Proteomes" id="UP000273143">
    <property type="component" value="Chromosome"/>
</dbReference>
<evidence type="ECO:0000256" key="2">
    <source>
        <dbReference type="SAM" id="Phobius"/>
    </source>
</evidence>
<evidence type="ECO:0000313" key="3">
    <source>
        <dbReference type="EMBL" id="AZS49369.1"/>
    </source>
</evidence>
<feature type="transmembrane region" description="Helical" evidence="2">
    <location>
        <begin position="41"/>
        <end position="62"/>
    </location>
</feature>
<protein>
    <recommendedName>
        <fullName evidence="5">Heme biosynthesis operon protein HemX</fullName>
    </recommendedName>
</protein>
<keyword evidence="4" id="KW-1185">Reference proteome</keyword>
<gene>
    <name evidence="3" type="ORF">DM558_00605</name>
</gene>
<feature type="compositionally biased region" description="Polar residues" evidence="1">
    <location>
        <begin position="1"/>
        <end position="13"/>
    </location>
</feature>
<keyword evidence="2" id="KW-0812">Transmembrane</keyword>
<proteinExistence type="predicted"/>
<organism evidence="3 4">
    <name type="scientific">Entomomonas moraniae</name>
    <dbReference type="NCBI Taxonomy" id="2213226"/>
    <lineage>
        <taxon>Bacteria</taxon>
        <taxon>Pseudomonadati</taxon>
        <taxon>Pseudomonadota</taxon>
        <taxon>Gammaproteobacteria</taxon>
        <taxon>Pseudomonadales</taxon>
        <taxon>Pseudomonadaceae</taxon>
        <taxon>Entomomonas</taxon>
    </lineage>
</organism>
<name>A0A3Q9JH24_9GAMM</name>
<dbReference type="InterPro" id="IPR007470">
    <property type="entry name" value="HemX"/>
</dbReference>
<accession>A0A3Q9JH24</accession>
<feature type="region of interest" description="Disordered" evidence="1">
    <location>
        <begin position="1"/>
        <end position="25"/>
    </location>
</feature>
<keyword evidence="2" id="KW-1133">Transmembrane helix</keyword>
<dbReference type="KEGG" id="emo:DM558_00605"/>
<evidence type="ECO:0000256" key="1">
    <source>
        <dbReference type="SAM" id="MobiDB-lite"/>
    </source>
</evidence>